<protein>
    <submittedName>
        <fullName evidence="1">HNH endonuclease</fullName>
    </submittedName>
</protein>
<organism evidence="1 2">
    <name type="scientific">Ureibacillus thermophilus</name>
    <dbReference type="NCBI Taxonomy" id="367743"/>
    <lineage>
        <taxon>Bacteria</taxon>
        <taxon>Bacillati</taxon>
        <taxon>Bacillota</taxon>
        <taxon>Bacilli</taxon>
        <taxon>Bacillales</taxon>
        <taxon>Caryophanaceae</taxon>
        <taxon>Ureibacillus</taxon>
    </lineage>
</organism>
<dbReference type="Proteomes" id="UP000291151">
    <property type="component" value="Chromosome"/>
</dbReference>
<keyword evidence="2" id="KW-1185">Reference proteome</keyword>
<accession>A0A4P6UUS2</accession>
<dbReference type="GO" id="GO:0004519">
    <property type="term" value="F:endonuclease activity"/>
    <property type="evidence" value="ECO:0007669"/>
    <property type="project" value="UniProtKB-KW"/>
</dbReference>
<keyword evidence="1" id="KW-0255">Endonuclease</keyword>
<reference evidence="1 2" key="1">
    <citation type="submission" date="2019-02" db="EMBL/GenBank/DDBJ databases">
        <title>Ureibacillus thermophilus.</title>
        <authorList>
            <person name="Sunny J.S."/>
            <person name="Natarajan A."/>
            <person name="Saleena L.M."/>
        </authorList>
    </citation>
    <scope>NUCLEOTIDE SEQUENCE [LARGE SCALE GENOMIC DNA]</scope>
    <source>
        <strain evidence="1 2">LM102</strain>
    </source>
</reference>
<dbReference type="AlphaFoldDB" id="A0A4P6UUS2"/>
<dbReference type="Pfam" id="PF12639">
    <property type="entry name" value="Colicin-DNase"/>
    <property type="match status" value="1"/>
</dbReference>
<sequence>MFYSSCILIDVYYKEKGFNDLKESTGKTVKGVVNSVKYTVHNASTTYQGIVSGDKTQTIQGLKNIGKVAAVSTLAIGVVVLLDGADLAEAQEIDTINDHLNGTEHPETGVPFEDKTVELPDGEVKEGVFPIFESKFSVELPEDYYLESDDVHFSIANYTLYQAILDNPSLANDLHLSQSDIEMFANGETPDGYVWHHNEEPGVLQLVDEDIHNHTAHTGGRFLWGGGSENR</sequence>
<dbReference type="EMBL" id="CP036528">
    <property type="protein sequence ID" value="QBK26944.1"/>
    <property type="molecule type" value="Genomic_DNA"/>
</dbReference>
<name>A0A4P6UUS2_9BACL</name>
<evidence type="ECO:0000313" key="2">
    <source>
        <dbReference type="Proteomes" id="UP000291151"/>
    </source>
</evidence>
<gene>
    <name evidence="1" type="ORF">DKZ56_14530</name>
</gene>
<keyword evidence="1" id="KW-0540">Nuclease</keyword>
<evidence type="ECO:0000313" key="1">
    <source>
        <dbReference type="EMBL" id="QBK26944.1"/>
    </source>
</evidence>
<keyword evidence="1" id="KW-0378">Hydrolase</keyword>
<proteinExistence type="predicted"/>
<dbReference type="KEGG" id="uth:DKZ56_14530"/>